<dbReference type="RefSeq" id="WP_244458012.1">
    <property type="nucleotide sequence ID" value="NZ_AP025637.1"/>
</dbReference>
<evidence type="ECO:0000313" key="2">
    <source>
        <dbReference type="EMBL" id="BDG70695.1"/>
    </source>
</evidence>
<dbReference type="Pfam" id="PF02602">
    <property type="entry name" value="HEM4"/>
    <property type="match status" value="1"/>
</dbReference>
<reference evidence="2 3" key="1">
    <citation type="journal article" date="2016" name="Microbes Environ.">
        <title>Phylogenetically diverse aerobic anoxygenic phototrophic bacteria isolated from epilithic biofilms in Tama river, Japan.</title>
        <authorList>
            <person name="Hirose S."/>
            <person name="Matsuura K."/>
            <person name="Haruta S."/>
        </authorList>
    </citation>
    <scope>NUCLEOTIDE SEQUENCE [LARGE SCALE GENOMIC DNA]</scope>
    <source>
        <strain evidence="2 3">S08</strain>
    </source>
</reference>
<feature type="domain" description="Tetrapyrrole biosynthesis uroporphyrinogen III synthase" evidence="1">
    <location>
        <begin position="17"/>
        <end position="222"/>
    </location>
</feature>
<organism evidence="2 3">
    <name type="scientific">Roseomonas fluvialis</name>
    <dbReference type="NCBI Taxonomy" id="1750527"/>
    <lineage>
        <taxon>Bacteria</taxon>
        <taxon>Pseudomonadati</taxon>
        <taxon>Pseudomonadota</taxon>
        <taxon>Alphaproteobacteria</taxon>
        <taxon>Acetobacterales</taxon>
        <taxon>Roseomonadaceae</taxon>
        <taxon>Roseomonas</taxon>
    </lineage>
</organism>
<evidence type="ECO:0000313" key="3">
    <source>
        <dbReference type="Proteomes" id="UP000831327"/>
    </source>
</evidence>
<dbReference type="SUPFAM" id="SSF69618">
    <property type="entry name" value="HemD-like"/>
    <property type="match status" value="1"/>
</dbReference>
<evidence type="ECO:0000259" key="1">
    <source>
        <dbReference type="Pfam" id="PF02602"/>
    </source>
</evidence>
<sequence>MPGRAVLVTRPAPGDAETAAALVALGWQPVLAPALVLRDSPPAALPQAQALLLASRAAARALPPTPLPVLAVGEGTAAEARARGFAHVTAAEGDAAALATLAAARLDPAAGPLLLAVGRGYGADLAAALRARGFRVIRRVVYAAAPATALPDPARAAITEGRVAAMLVTSPRGARITATLLRRAGLADATRAMRALVLSPRIAEALKPLRFAAVEMPARPDPTLLPALLGAPPA</sequence>
<dbReference type="InterPro" id="IPR036108">
    <property type="entry name" value="4pyrrol_syn_uPrphyn_synt_sf"/>
</dbReference>
<dbReference type="Proteomes" id="UP000831327">
    <property type="component" value="Chromosome"/>
</dbReference>
<dbReference type="InterPro" id="IPR003754">
    <property type="entry name" value="4pyrrol_synth_uPrphyn_synth"/>
</dbReference>
<dbReference type="CDD" id="cd06578">
    <property type="entry name" value="HemD"/>
    <property type="match status" value="1"/>
</dbReference>
<protein>
    <recommendedName>
        <fullName evidence="1">Tetrapyrrole biosynthesis uroporphyrinogen III synthase domain-containing protein</fullName>
    </recommendedName>
</protein>
<proteinExistence type="predicted"/>
<name>A0ABM7XYW3_9PROT</name>
<dbReference type="Gene3D" id="3.40.50.10090">
    <property type="match status" value="2"/>
</dbReference>
<gene>
    <name evidence="2" type="ORF">Rmf_06240</name>
</gene>
<accession>A0ABM7XYW3</accession>
<keyword evidence="3" id="KW-1185">Reference proteome</keyword>
<dbReference type="EMBL" id="AP025637">
    <property type="protein sequence ID" value="BDG70695.1"/>
    <property type="molecule type" value="Genomic_DNA"/>
</dbReference>